<keyword evidence="5 7" id="KW-0456">Lyase</keyword>
<dbReference type="Pfam" id="PF00215">
    <property type="entry name" value="OMPdecase"/>
    <property type="match status" value="1"/>
</dbReference>
<feature type="binding site" evidence="7">
    <location>
        <position position="185"/>
    </location>
    <ligand>
        <name>substrate</name>
    </ligand>
</feature>
<evidence type="ECO:0000256" key="5">
    <source>
        <dbReference type="ARBA" id="ARBA00023239"/>
    </source>
</evidence>
<dbReference type="PANTHER" id="PTHR32119">
    <property type="entry name" value="OROTIDINE 5'-PHOSPHATE DECARBOXYLASE"/>
    <property type="match status" value="1"/>
</dbReference>
<feature type="binding site" evidence="7">
    <location>
        <position position="214"/>
    </location>
    <ligand>
        <name>substrate</name>
    </ligand>
</feature>
<evidence type="ECO:0000256" key="3">
    <source>
        <dbReference type="ARBA" id="ARBA00022793"/>
    </source>
</evidence>
<dbReference type="InterPro" id="IPR001754">
    <property type="entry name" value="OMPdeCOase_dom"/>
</dbReference>
<dbReference type="PANTHER" id="PTHR32119:SF2">
    <property type="entry name" value="OROTIDINE 5'-PHOSPHATE DECARBOXYLASE"/>
    <property type="match status" value="1"/>
</dbReference>
<comment type="catalytic activity">
    <reaction evidence="6 7 8">
        <text>orotidine 5'-phosphate + H(+) = UMP + CO2</text>
        <dbReference type="Rhea" id="RHEA:11596"/>
        <dbReference type="ChEBI" id="CHEBI:15378"/>
        <dbReference type="ChEBI" id="CHEBI:16526"/>
        <dbReference type="ChEBI" id="CHEBI:57538"/>
        <dbReference type="ChEBI" id="CHEBI:57865"/>
        <dbReference type="EC" id="4.1.1.23"/>
    </reaction>
</comment>
<evidence type="ECO:0000256" key="8">
    <source>
        <dbReference type="RuleBase" id="RU000512"/>
    </source>
</evidence>
<gene>
    <name evidence="7 10" type="primary">pyrF</name>
    <name evidence="10" type="ORF">Q4T40_05895</name>
</gene>
<accession>A0ABU3NVD0</accession>
<feature type="domain" description="Orotidine 5'-phosphate decarboxylase" evidence="9">
    <location>
        <begin position="5"/>
        <end position="230"/>
    </location>
</feature>
<dbReference type="HAMAP" id="MF_01200_B">
    <property type="entry name" value="OMPdecase_type1_B"/>
    <property type="match status" value="1"/>
</dbReference>
<evidence type="ECO:0000256" key="4">
    <source>
        <dbReference type="ARBA" id="ARBA00022975"/>
    </source>
</evidence>
<feature type="active site" description="Proton donor" evidence="7">
    <location>
        <position position="62"/>
    </location>
</feature>
<feature type="binding site" evidence="7">
    <location>
        <position position="124"/>
    </location>
    <ligand>
        <name>substrate</name>
    </ligand>
</feature>
<sequence>MSDNRLIVALDFPDMDKVQRLVAELGDAVGHYKVGMELFYAVGGEAVRCLRAAGKEVFLDLKLHDIPNTVSQSAKVLSMMGATMINVHASGGLAMMKGAATAAVETAATSGRPRPKLVAVTVLTSMDEAEWSRLNCALPIRTQAVRLAEMAKEAGLDGVVASPQEAAAIREACGPEFLIVTPGVRPAGSAVNDQSRVATPAGALRAGASHLVVGRPITAAPDPRAAALAILREMEAV</sequence>
<dbReference type="InterPro" id="IPR013785">
    <property type="entry name" value="Aldolase_TIM"/>
</dbReference>
<keyword evidence="11" id="KW-1185">Reference proteome</keyword>
<evidence type="ECO:0000259" key="9">
    <source>
        <dbReference type="SMART" id="SM00934"/>
    </source>
</evidence>
<organism evidence="10 11">
    <name type="scientific">Anaeroselena agilis</name>
    <dbReference type="NCBI Taxonomy" id="3063788"/>
    <lineage>
        <taxon>Bacteria</taxon>
        <taxon>Bacillati</taxon>
        <taxon>Bacillota</taxon>
        <taxon>Negativicutes</taxon>
        <taxon>Acetonemataceae</taxon>
        <taxon>Anaeroselena</taxon>
    </lineage>
</organism>
<dbReference type="NCBIfam" id="TIGR01740">
    <property type="entry name" value="pyrF"/>
    <property type="match status" value="1"/>
</dbReference>
<protein>
    <recommendedName>
        <fullName evidence="7">Orotidine 5'-phosphate decarboxylase</fullName>
        <ecNumber evidence="7">4.1.1.23</ecNumber>
    </recommendedName>
    <alternativeName>
        <fullName evidence="7">OMP decarboxylase</fullName>
        <shortName evidence="7">OMPDCase</shortName>
        <shortName evidence="7">OMPdecase</shortName>
    </alternativeName>
</protein>
<feature type="binding site" evidence="7">
    <location>
        <position position="215"/>
    </location>
    <ligand>
        <name>substrate</name>
    </ligand>
</feature>
<dbReference type="NCBIfam" id="NF001273">
    <property type="entry name" value="PRK00230.1"/>
    <property type="match status" value="1"/>
</dbReference>
<dbReference type="Proteomes" id="UP001254848">
    <property type="component" value="Unassembled WGS sequence"/>
</dbReference>
<dbReference type="Gene3D" id="3.20.20.70">
    <property type="entry name" value="Aldolase class I"/>
    <property type="match status" value="1"/>
</dbReference>
<dbReference type="GO" id="GO:0004590">
    <property type="term" value="F:orotidine-5'-phosphate decarboxylase activity"/>
    <property type="evidence" value="ECO:0007669"/>
    <property type="project" value="UniProtKB-EC"/>
</dbReference>
<name>A0ABU3NVD0_9FIRM</name>
<feature type="binding site" evidence="7">
    <location>
        <position position="11"/>
    </location>
    <ligand>
        <name>substrate</name>
    </ligand>
</feature>
<dbReference type="SUPFAM" id="SSF51366">
    <property type="entry name" value="Ribulose-phoshate binding barrel"/>
    <property type="match status" value="1"/>
</dbReference>
<dbReference type="EC" id="4.1.1.23" evidence="7"/>
<feature type="binding site" evidence="7">
    <location>
        <position position="194"/>
    </location>
    <ligand>
        <name>substrate</name>
    </ligand>
</feature>
<dbReference type="RefSeq" id="WP_413779305.1">
    <property type="nucleotide sequence ID" value="NZ_JAUOZS010000001.1"/>
</dbReference>
<evidence type="ECO:0000256" key="2">
    <source>
        <dbReference type="ARBA" id="ARBA00004861"/>
    </source>
</evidence>
<keyword evidence="3 7" id="KW-0210">Decarboxylase</keyword>
<feature type="binding site" evidence="7">
    <location>
        <begin position="60"/>
        <end position="69"/>
    </location>
    <ligand>
        <name>substrate</name>
    </ligand>
</feature>
<evidence type="ECO:0000256" key="1">
    <source>
        <dbReference type="ARBA" id="ARBA00002356"/>
    </source>
</evidence>
<evidence type="ECO:0000313" key="11">
    <source>
        <dbReference type="Proteomes" id="UP001254848"/>
    </source>
</evidence>
<comment type="subunit">
    <text evidence="7">Homodimer.</text>
</comment>
<comment type="function">
    <text evidence="1 7">Catalyzes the decarboxylation of orotidine 5'-monophosphate (OMP) to uridine 5'-monophosphate (UMP).</text>
</comment>
<keyword evidence="4 7" id="KW-0665">Pyrimidine biosynthesis</keyword>
<dbReference type="EMBL" id="JAUOZS010000001">
    <property type="protein sequence ID" value="MDT8900770.1"/>
    <property type="molecule type" value="Genomic_DNA"/>
</dbReference>
<dbReference type="InterPro" id="IPR011060">
    <property type="entry name" value="RibuloseP-bd_barrel"/>
</dbReference>
<dbReference type="SMART" id="SM00934">
    <property type="entry name" value="OMPdecase"/>
    <property type="match status" value="1"/>
</dbReference>
<comment type="pathway">
    <text evidence="2 7 8">Pyrimidine metabolism; UMP biosynthesis via de novo pathway; UMP from orotate: step 2/2.</text>
</comment>
<proteinExistence type="inferred from homology"/>
<dbReference type="InterPro" id="IPR014732">
    <property type="entry name" value="OMPdecase"/>
</dbReference>
<evidence type="ECO:0000313" key="10">
    <source>
        <dbReference type="EMBL" id="MDT8900770.1"/>
    </source>
</evidence>
<dbReference type="InterPro" id="IPR018089">
    <property type="entry name" value="OMPdecase_AS"/>
</dbReference>
<dbReference type="InterPro" id="IPR047596">
    <property type="entry name" value="OMPdecase_bac"/>
</dbReference>
<evidence type="ECO:0000256" key="6">
    <source>
        <dbReference type="ARBA" id="ARBA00049157"/>
    </source>
</evidence>
<comment type="similarity">
    <text evidence="7">Belongs to the OMP decarboxylase family. Type 1 subfamily.</text>
</comment>
<feature type="binding site" evidence="7">
    <location>
        <position position="33"/>
    </location>
    <ligand>
        <name>substrate</name>
    </ligand>
</feature>
<evidence type="ECO:0000256" key="7">
    <source>
        <dbReference type="HAMAP-Rule" id="MF_01200"/>
    </source>
</evidence>
<dbReference type="PROSITE" id="PS00156">
    <property type="entry name" value="OMPDECASE"/>
    <property type="match status" value="1"/>
</dbReference>
<comment type="caution">
    <text evidence="10">The sequence shown here is derived from an EMBL/GenBank/DDBJ whole genome shotgun (WGS) entry which is preliminary data.</text>
</comment>
<dbReference type="CDD" id="cd04725">
    <property type="entry name" value="OMP_decarboxylase_like"/>
    <property type="match status" value="1"/>
</dbReference>
<reference evidence="10 11" key="1">
    <citation type="submission" date="2023-07" db="EMBL/GenBank/DDBJ databases">
        <title>The novel representative of Negativicutes class, Anaeroselena agilis gen. nov. sp. nov.</title>
        <authorList>
            <person name="Prokofeva M.I."/>
            <person name="Elcheninov A.G."/>
            <person name="Klyukina A."/>
            <person name="Kublanov I.V."/>
            <person name="Frolov E.N."/>
            <person name="Podosokorskaya O.A."/>
        </authorList>
    </citation>
    <scope>NUCLEOTIDE SEQUENCE [LARGE SCALE GENOMIC DNA]</scope>
    <source>
        <strain evidence="10 11">4137-cl</strain>
    </source>
</reference>